<dbReference type="RefSeq" id="WP_006438976.1">
    <property type="nucleotide sequence ID" value="NZ_DS995354.1"/>
</dbReference>
<dbReference type="AlphaFoldDB" id="B6FW10"/>
<evidence type="ECO:0000313" key="1">
    <source>
        <dbReference type="EMBL" id="EEA86288.1"/>
    </source>
</evidence>
<reference evidence="1 2" key="2">
    <citation type="submission" date="2008-10" db="EMBL/GenBank/DDBJ databases">
        <title>Draft genome sequence of Clostridium hiranonis (DSM 13275).</title>
        <authorList>
            <person name="Sudarsanam P."/>
            <person name="Ley R."/>
            <person name="Guruge J."/>
            <person name="Turnbaugh P.J."/>
            <person name="Mahowald M."/>
            <person name="Liep D."/>
            <person name="Gordon J."/>
        </authorList>
    </citation>
    <scope>NUCLEOTIDE SEQUENCE [LARGE SCALE GENOMIC DNA]</scope>
    <source>
        <strain evidence="1 2">DSM 13275</strain>
    </source>
</reference>
<dbReference type="STRING" id="500633.CLOHIR_00059"/>
<dbReference type="Proteomes" id="UP000003178">
    <property type="component" value="Unassembled WGS sequence"/>
</dbReference>
<accession>B6FW10</accession>
<name>B6FW10_PEPHT</name>
<sequence length="92" mass="11196">MDGIKFKKEILNQIRRYLKGEITKEEYYDIAEPFYSEYADCCNDEIFKNKFFETVVNACIYYIDEPGLTPEIKEKEFYKELNYAYKELEKLK</sequence>
<dbReference type="HOGENOM" id="CLU_2423192_0_0_9"/>
<proteinExistence type="predicted"/>
<evidence type="ECO:0000313" key="2">
    <source>
        <dbReference type="Proteomes" id="UP000003178"/>
    </source>
</evidence>
<dbReference type="OrthoDB" id="1930295at2"/>
<protein>
    <recommendedName>
        <fullName evidence="3">Colicin D immunity protein domain-containing protein</fullName>
    </recommendedName>
</protein>
<gene>
    <name evidence="1" type="ORF">CLOHIR_00059</name>
</gene>
<evidence type="ECO:0008006" key="3">
    <source>
        <dbReference type="Google" id="ProtNLM"/>
    </source>
</evidence>
<organism evidence="1 2">
    <name type="scientific">Peptacetobacter hiranonis (strain DSM 13275 / JCM 10541 / KCTC 15199 / TO-931)</name>
    <name type="common">Clostridium hiranonis</name>
    <dbReference type="NCBI Taxonomy" id="500633"/>
    <lineage>
        <taxon>Bacteria</taxon>
        <taxon>Bacillati</taxon>
        <taxon>Bacillota</taxon>
        <taxon>Clostridia</taxon>
        <taxon>Peptostreptococcales</taxon>
        <taxon>Peptostreptococcaceae</taxon>
        <taxon>Peptacetobacter</taxon>
    </lineage>
</organism>
<comment type="caution">
    <text evidence="1">The sequence shown here is derived from an EMBL/GenBank/DDBJ whole genome shotgun (WGS) entry which is preliminary data.</text>
</comment>
<keyword evidence="2" id="KW-1185">Reference proteome</keyword>
<dbReference type="EMBL" id="ABWP01000003">
    <property type="protein sequence ID" value="EEA86288.1"/>
    <property type="molecule type" value="Genomic_DNA"/>
</dbReference>
<reference evidence="1 2" key="1">
    <citation type="submission" date="2008-09" db="EMBL/GenBank/DDBJ databases">
        <authorList>
            <person name="Fulton L."/>
            <person name="Clifton S."/>
            <person name="Fulton B."/>
            <person name="Xu J."/>
            <person name="Minx P."/>
            <person name="Pepin K.H."/>
            <person name="Johnson M."/>
            <person name="Thiruvilangam P."/>
            <person name="Bhonagiri V."/>
            <person name="Nash W.E."/>
            <person name="Mardis E.R."/>
            <person name="Wilson R.K."/>
        </authorList>
    </citation>
    <scope>NUCLEOTIDE SEQUENCE [LARGE SCALE GENOMIC DNA]</scope>
    <source>
        <strain evidence="1 2">DSM 13275</strain>
    </source>
</reference>